<keyword evidence="11" id="KW-0969">Cilium</keyword>
<name>A0A928YUF7_9GAMM</name>
<evidence type="ECO:0000256" key="8">
    <source>
        <dbReference type="ARBA" id="ARBA00022989"/>
    </source>
</evidence>
<dbReference type="GO" id="GO:0009425">
    <property type="term" value="C:bacterial-type flagellum basal body"/>
    <property type="evidence" value="ECO:0007669"/>
    <property type="project" value="InterPro"/>
</dbReference>
<evidence type="ECO:0000256" key="9">
    <source>
        <dbReference type="ARBA" id="ARBA00023136"/>
    </source>
</evidence>
<comment type="subcellular location">
    <subcellularLocation>
        <location evidence="10">Cell inner membrane</location>
    </subcellularLocation>
    <subcellularLocation>
        <location evidence="2">Cell membrane</location>
        <topology evidence="2">Single-pass membrane protein</topology>
    </subcellularLocation>
</comment>
<reference evidence="11" key="1">
    <citation type="submission" date="2018-07" db="EMBL/GenBank/DDBJ databases">
        <title>Genome assembly of strain Ka43.</title>
        <authorList>
            <person name="Kukolya J."/>
            <person name="Nagy I."/>
            <person name="Horvath B."/>
            <person name="Toth A."/>
        </authorList>
    </citation>
    <scope>NUCLEOTIDE SEQUENCE</scope>
    <source>
        <strain evidence="11">KB43</strain>
    </source>
</reference>
<dbReference type="Pfam" id="PF03748">
    <property type="entry name" value="FliL"/>
    <property type="match status" value="1"/>
</dbReference>
<evidence type="ECO:0000256" key="7">
    <source>
        <dbReference type="ARBA" id="ARBA00022779"/>
    </source>
</evidence>
<evidence type="ECO:0000256" key="6">
    <source>
        <dbReference type="ARBA" id="ARBA00022692"/>
    </source>
</evidence>
<sequence>MAKDTGKPADGAAPKVNNRKKYLMIAVAAIALVGISVGGTLAVVGLGSSDTTPATQSDAAAVKKPAIYYALPPAFVANFSVGGRQRFLQTDVALLIRDADVSAALDLHKPAIRNSLVMLFSAQNFETLQTIEGKEALREQALANVQAVLQKEIGKAGVEQVLFTSFVMQ</sequence>
<evidence type="ECO:0000256" key="2">
    <source>
        <dbReference type="ARBA" id="ARBA00004162"/>
    </source>
</evidence>
<dbReference type="Proteomes" id="UP000652567">
    <property type="component" value="Unassembled WGS sequence"/>
</dbReference>
<dbReference type="GO" id="GO:0071978">
    <property type="term" value="P:bacterial-type flagellum-dependent swarming motility"/>
    <property type="evidence" value="ECO:0007669"/>
    <property type="project" value="TreeGrafter"/>
</dbReference>
<dbReference type="InterPro" id="IPR005503">
    <property type="entry name" value="FliL"/>
</dbReference>
<dbReference type="GO" id="GO:0005886">
    <property type="term" value="C:plasma membrane"/>
    <property type="evidence" value="ECO:0007669"/>
    <property type="project" value="UniProtKB-SubCell"/>
</dbReference>
<comment type="similarity">
    <text evidence="3 10">Belongs to the FliL family.</text>
</comment>
<comment type="caution">
    <text evidence="11">The sequence shown here is derived from an EMBL/GenBank/DDBJ whole genome shotgun (WGS) entry which is preliminary data.</text>
</comment>
<dbReference type="RefSeq" id="WP_193909245.1">
    <property type="nucleotide sequence ID" value="NZ_PRDL01000001.1"/>
</dbReference>
<comment type="function">
    <text evidence="1 10">Controls the rotational direction of flagella during chemotaxis.</text>
</comment>
<evidence type="ECO:0000256" key="10">
    <source>
        <dbReference type="RuleBase" id="RU364125"/>
    </source>
</evidence>
<keyword evidence="9 10" id="KW-0472">Membrane</keyword>
<keyword evidence="10" id="KW-0997">Cell inner membrane</keyword>
<evidence type="ECO:0000256" key="3">
    <source>
        <dbReference type="ARBA" id="ARBA00008281"/>
    </source>
</evidence>
<keyword evidence="6 10" id="KW-0812">Transmembrane</keyword>
<evidence type="ECO:0000256" key="4">
    <source>
        <dbReference type="ARBA" id="ARBA00022475"/>
    </source>
</evidence>
<dbReference type="EMBL" id="PRDL01000001">
    <property type="protein sequence ID" value="MBE8717405.1"/>
    <property type="molecule type" value="Genomic_DNA"/>
</dbReference>
<keyword evidence="5 10" id="KW-0145">Chemotaxis</keyword>
<feature type="transmembrane region" description="Helical" evidence="10">
    <location>
        <begin position="22"/>
        <end position="47"/>
    </location>
</feature>
<keyword evidence="12" id="KW-1185">Reference proteome</keyword>
<protein>
    <recommendedName>
        <fullName evidence="10">Flagellar protein FliL</fullName>
    </recommendedName>
</protein>
<keyword evidence="11" id="KW-0966">Cell projection</keyword>
<proteinExistence type="inferred from homology"/>
<keyword evidence="8 10" id="KW-1133">Transmembrane helix</keyword>
<dbReference type="AlphaFoldDB" id="A0A928YUF7"/>
<dbReference type="GO" id="GO:0006935">
    <property type="term" value="P:chemotaxis"/>
    <property type="evidence" value="ECO:0007669"/>
    <property type="project" value="UniProtKB-KW"/>
</dbReference>
<evidence type="ECO:0000256" key="5">
    <source>
        <dbReference type="ARBA" id="ARBA00022500"/>
    </source>
</evidence>
<keyword evidence="11" id="KW-0282">Flagellum</keyword>
<gene>
    <name evidence="11" type="ORF">C4F51_09410</name>
</gene>
<dbReference type="PANTHER" id="PTHR35091">
    <property type="entry name" value="FLAGELLAR PROTEIN FLIL"/>
    <property type="match status" value="1"/>
</dbReference>
<evidence type="ECO:0000313" key="11">
    <source>
        <dbReference type="EMBL" id="MBE8717405.1"/>
    </source>
</evidence>
<evidence type="ECO:0000256" key="1">
    <source>
        <dbReference type="ARBA" id="ARBA00002254"/>
    </source>
</evidence>
<accession>A0A928YUF7</accession>
<organism evidence="11 12">
    <name type="scientific">Cellvibrio polysaccharolyticus</name>
    <dbReference type="NCBI Taxonomy" id="2082724"/>
    <lineage>
        <taxon>Bacteria</taxon>
        <taxon>Pseudomonadati</taxon>
        <taxon>Pseudomonadota</taxon>
        <taxon>Gammaproteobacteria</taxon>
        <taxon>Cellvibrionales</taxon>
        <taxon>Cellvibrionaceae</taxon>
        <taxon>Cellvibrio</taxon>
    </lineage>
</organism>
<evidence type="ECO:0000313" key="12">
    <source>
        <dbReference type="Proteomes" id="UP000652567"/>
    </source>
</evidence>
<dbReference type="PANTHER" id="PTHR35091:SF2">
    <property type="entry name" value="FLAGELLAR PROTEIN FLIL"/>
    <property type="match status" value="1"/>
</dbReference>
<keyword evidence="7 10" id="KW-0283">Flagellar rotation</keyword>
<keyword evidence="4" id="KW-1003">Cell membrane</keyword>